<protein>
    <submittedName>
        <fullName evidence="2">Uncharacterized protein</fullName>
    </submittedName>
</protein>
<evidence type="ECO:0000313" key="3">
    <source>
        <dbReference type="Proteomes" id="UP000006514"/>
    </source>
</evidence>
<dbReference type="AlphaFoldDB" id="J0D5Y9"/>
<dbReference type="EMBL" id="JH687971">
    <property type="protein sequence ID" value="EJD34257.1"/>
    <property type="molecule type" value="Genomic_DNA"/>
</dbReference>
<feature type="region of interest" description="Disordered" evidence="1">
    <location>
        <begin position="568"/>
        <end position="598"/>
    </location>
</feature>
<name>J0D5Y9_AURST</name>
<dbReference type="InParanoid" id="J0D5Y9"/>
<evidence type="ECO:0000256" key="1">
    <source>
        <dbReference type="SAM" id="MobiDB-lite"/>
    </source>
</evidence>
<proteinExistence type="predicted"/>
<accession>J0D5Y9</accession>
<evidence type="ECO:0000313" key="2">
    <source>
        <dbReference type="EMBL" id="EJD34257.1"/>
    </source>
</evidence>
<gene>
    <name evidence="2" type="ORF">AURDEDRAFT_131262</name>
</gene>
<dbReference type="Proteomes" id="UP000006514">
    <property type="component" value="Unassembled WGS sequence"/>
</dbReference>
<feature type="region of interest" description="Disordered" evidence="1">
    <location>
        <begin position="632"/>
        <end position="655"/>
    </location>
</feature>
<keyword evidence="3" id="KW-1185">Reference proteome</keyword>
<sequence>MQQSTTHSPNEEQRLYKKALTFKHTCGYALTASSVRGIGLIQDWRDQTKTQIGTHSSIDTTISDAAFIQSMIVIIHVSVTVTCRSNKQKGRHEIALASADASSEASPKRLSAVATQRHRPPGMCRELGRGRVRQVLAGTSNDERSLSPTSDSISSRQTSCMVFADERLDVRGSKVMSTMFNPGTKNVRTKRVSDRVGTRLDTVKSAETEFVSGTRGPGGLAHTSLSFRDFEVKRKSEELRVLIDKAIEQHAERMQRNHQGQDVRSVRGYFFGDGCTEATMVPVPSVMDDYPTVVTHALRPEVWFSRDVGNDWNAIPAVINWRETPITALTGTKLSRGFTIFTEETTVGNPNALVYRITNGHPWFGSILVMRQSEDYEDEVENIHEDDQGAVENVVASREEHGRSWMRDIGTNRELLPLPVGPANALTGQPPQLTRDTMGNKGSSCDDAPVPACHQYSNRRENLALSYARWSDATDNAPIAHPRNCARARIVELSAAVDERVHQFASVSRPDSGCVIVVRALLEPFQSERSQSLQNADSTLEYTGHVDCVGGNAQLNDKSLQLGIPSSRASSARAADAHTTTVQTRARHANAKSPTASGTPRRVLEVVVLPVAAVSRAGLRRYNTASTQQTKLDFGTSSSRGERLAKRNANQQKSVAARAKPDGGFFIEQWKPPEWKTSPPYSGFVIGRLYACEMEKGVPAIVPLRVAYADATVDNAMVEVLIPFESPEVIDYTSTAAESPQSLSLFRETGPGRRVSNGAIFRVSDFSCMVGGMVLVLKHGPDGSLLHIDADEEAAVDLSVCK</sequence>
<reference evidence="3" key="1">
    <citation type="journal article" date="2012" name="Science">
        <title>The Paleozoic origin of enzymatic lignin decomposition reconstructed from 31 fungal genomes.</title>
        <authorList>
            <person name="Floudas D."/>
            <person name="Binder M."/>
            <person name="Riley R."/>
            <person name="Barry K."/>
            <person name="Blanchette R.A."/>
            <person name="Henrissat B."/>
            <person name="Martinez A.T."/>
            <person name="Otillar R."/>
            <person name="Spatafora J.W."/>
            <person name="Yadav J.S."/>
            <person name="Aerts A."/>
            <person name="Benoit I."/>
            <person name="Boyd A."/>
            <person name="Carlson A."/>
            <person name="Copeland A."/>
            <person name="Coutinho P.M."/>
            <person name="de Vries R.P."/>
            <person name="Ferreira P."/>
            <person name="Findley K."/>
            <person name="Foster B."/>
            <person name="Gaskell J."/>
            <person name="Glotzer D."/>
            <person name="Gorecki P."/>
            <person name="Heitman J."/>
            <person name="Hesse C."/>
            <person name="Hori C."/>
            <person name="Igarashi K."/>
            <person name="Jurgens J.A."/>
            <person name="Kallen N."/>
            <person name="Kersten P."/>
            <person name="Kohler A."/>
            <person name="Kuees U."/>
            <person name="Kumar T.K.A."/>
            <person name="Kuo A."/>
            <person name="LaButti K."/>
            <person name="Larrondo L.F."/>
            <person name="Lindquist E."/>
            <person name="Ling A."/>
            <person name="Lombard V."/>
            <person name="Lucas S."/>
            <person name="Lundell T."/>
            <person name="Martin R."/>
            <person name="McLaughlin D.J."/>
            <person name="Morgenstern I."/>
            <person name="Morin E."/>
            <person name="Murat C."/>
            <person name="Nagy L.G."/>
            <person name="Nolan M."/>
            <person name="Ohm R.A."/>
            <person name="Patyshakuliyeva A."/>
            <person name="Rokas A."/>
            <person name="Ruiz-Duenas F.J."/>
            <person name="Sabat G."/>
            <person name="Salamov A."/>
            <person name="Samejima M."/>
            <person name="Schmutz J."/>
            <person name="Slot J.C."/>
            <person name="St John F."/>
            <person name="Stenlid J."/>
            <person name="Sun H."/>
            <person name="Sun S."/>
            <person name="Syed K."/>
            <person name="Tsang A."/>
            <person name="Wiebenga A."/>
            <person name="Young D."/>
            <person name="Pisabarro A."/>
            <person name="Eastwood D.C."/>
            <person name="Martin F."/>
            <person name="Cullen D."/>
            <person name="Grigoriev I.V."/>
            <person name="Hibbett D.S."/>
        </authorList>
    </citation>
    <scope>NUCLEOTIDE SEQUENCE [LARGE SCALE GENOMIC DNA]</scope>
    <source>
        <strain evidence="3">TFB10046</strain>
    </source>
</reference>
<organism evidence="2 3">
    <name type="scientific">Auricularia subglabra (strain TFB-10046 / SS5)</name>
    <name type="common">White-rot fungus</name>
    <name type="synonym">Auricularia delicata (strain TFB10046)</name>
    <dbReference type="NCBI Taxonomy" id="717982"/>
    <lineage>
        <taxon>Eukaryota</taxon>
        <taxon>Fungi</taxon>
        <taxon>Dikarya</taxon>
        <taxon>Basidiomycota</taxon>
        <taxon>Agaricomycotina</taxon>
        <taxon>Agaricomycetes</taxon>
        <taxon>Auriculariales</taxon>
        <taxon>Auriculariaceae</taxon>
        <taxon>Auricularia</taxon>
    </lineage>
</organism>
<dbReference type="KEGG" id="adl:AURDEDRAFT_131262"/>